<sequence length="221" mass="24413">MNSNSGHQTADSTANISSASSSSTSLSSAMSHPLLTPNTSDPPTPYFYPTSTTATSSGPQSQKEYPLLRTPLPSPTGSPSPETVYAKMMMRHRRLEAAELQQQTKTTDDLDIVDDFNGESHLEMPLHVRQSPDLWRVDGDQQDYHDSYSHFTTTATDDHNKQYGNDYMIGPQPQPLPLPLPPQSLRDFGTSVPDMQVDLLAEAAKRAEMEILAAEINEMQF</sequence>
<dbReference type="EMBL" id="MU971336">
    <property type="protein sequence ID" value="KAK9241152.1"/>
    <property type="molecule type" value="Genomic_DNA"/>
</dbReference>
<protein>
    <submittedName>
        <fullName evidence="1">Uncharacterized protein</fullName>
    </submittedName>
</protein>
<dbReference type="Proteomes" id="UP001433508">
    <property type="component" value="Unassembled WGS sequence"/>
</dbReference>
<gene>
    <name evidence="1" type="ORF">V1525DRAFT_393836</name>
</gene>
<keyword evidence="2" id="KW-1185">Reference proteome</keyword>
<organism evidence="1 2">
    <name type="scientific">Lipomyces kononenkoae</name>
    <name type="common">Yeast</name>
    <dbReference type="NCBI Taxonomy" id="34357"/>
    <lineage>
        <taxon>Eukaryota</taxon>
        <taxon>Fungi</taxon>
        <taxon>Dikarya</taxon>
        <taxon>Ascomycota</taxon>
        <taxon>Saccharomycotina</taxon>
        <taxon>Lipomycetes</taxon>
        <taxon>Lipomycetales</taxon>
        <taxon>Lipomycetaceae</taxon>
        <taxon>Lipomyces</taxon>
    </lineage>
</organism>
<name>A0ACC3TB12_LIPKO</name>
<proteinExistence type="predicted"/>
<evidence type="ECO:0000313" key="1">
    <source>
        <dbReference type="EMBL" id="KAK9241152.1"/>
    </source>
</evidence>
<reference evidence="2" key="1">
    <citation type="journal article" date="2024" name="Front. Bioeng. Biotechnol.">
        <title>Genome-scale model development and genomic sequencing of the oleaginous clade Lipomyces.</title>
        <authorList>
            <person name="Czajka J.J."/>
            <person name="Han Y."/>
            <person name="Kim J."/>
            <person name="Mondo S.J."/>
            <person name="Hofstad B.A."/>
            <person name="Robles A."/>
            <person name="Haridas S."/>
            <person name="Riley R."/>
            <person name="LaButti K."/>
            <person name="Pangilinan J."/>
            <person name="Andreopoulos W."/>
            <person name="Lipzen A."/>
            <person name="Yan J."/>
            <person name="Wang M."/>
            <person name="Ng V."/>
            <person name="Grigoriev I.V."/>
            <person name="Spatafora J.W."/>
            <person name="Magnuson J.K."/>
            <person name="Baker S.E."/>
            <person name="Pomraning K.R."/>
        </authorList>
    </citation>
    <scope>NUCLEOTIDE SEQUENCE [LARGE SCALE GENOMIC DNA]</scope>
    <source>
        <strain evidence="2">CBS 7786</strain>
    </source>
</reference>
<evidence type="ECO:0000313" key="2">
    <source>
        <dbReference type="Proteomes" id="UP001433508"/>
    </source>
</evidence>
<accession>A0ACC3TB12</accession>
<comment type="caution">
    <text evidence="1">The sequence shown here is derived from an EMBL/GenBank/DDBJ whole genome shotgun (WGS) entry which is preliminary data.</text>
</comment>